<dbReference type="AlphaFoldDB" id="S8FU66"/>
<dbReference type="PANTHER" id="PTHR11552:SF201">
    <property type="entry name" value="GLUCOSE-METHANOL-CHOLINE OXIDOREDUCTASE N-TERMINAL DOMAIN-CONTAINING PROTEIN"/>
    <property type="match status" value="1"/>
</dbReference>
<evidence type="ECO:0000256" key="3">
    <source>
        <dbReference type="ARBA" id="ARBA00022630"/>
    </source>
</evidence>
<proteinExistence type="inferred from homology"/>
<dbReference type="InParanoid" id="S8FU66"/>
<organism evidence="11 12">
    <name type="scientific">Fomitopsis schrenkii</name>
    <name type="common">Brown rot fungus</name>
    <dbReference type="NCBI Taxonomy" id="2126942"/>
    <lineage>
        <taxon>Eukaryota</taxon>
        <taxon>Fungi</taxon>
        <taxon>Dikarya</taxon>
        <taxon>Basidiomycota</taxon>
        <taxon>Agaricomycotina</taxon>
        <taxon>Agaricomycetes</taxon>
        <taxon>Polyporales</taxon>
        <taxon>Fomitopsis</taxon>
    </lineage>
</organism>
<dbReference type="InterPro" id="IPR012132">
    <property type="entry name" value="GMC_OxRdtase"/>
</dbReference>
<feature type="active site" description="Proton acceptor" evidence="7">
    <location>
        <position position="586"/>
    </location>
</feature>
<name>S8FU66_FOMSC</name>
<comment type="cofactor">
    <cofactor evidence="1">
        <name>FAD</name>
        <dbReference type="ChEBI" id="CHEBI:57692"/>
    </cofactor>
</comment>
<gene>
    <name evidence="11" type="ORF">FOMPIDRAFT_1119678</name>
</gene>
<dbReference type="PROSITE" id="PS00624">
    <property type="entry name" value="GMC_OXRED_2"/>
    <property type="match status" value="1"/>
</dbReference>
<dbReference type="HOGENOM" id="CLU_002865_6_0_1"/>
<dbReference type="eggNOG" id="KOG1238">
    <property type="taxonomic scope" value="Eukaryota"/>
</dbReference>
<evidence type="ECO:0000259" key="10">
    <source>
        <dbReference type="PROSITE" id="PS00624"/>
    </source>
</evidence>
<sequence>MTAKLADVKDQTFDYIIVGGGTAGLAVAARLVEKTGDSVLVLEAGYPNLDDPKILLGAQWGGTFGDPKYDWLFKSIPQKHCNDLTVVWSRGKGLGGSSAMNFYLWSKPPAADVNAWEELGNPGWNWEAFQKYTLRAENFTQASEDQLALYKHTHNAEFRGTSGPVKTTVPMIPVAINKAFLEAAQEHGFPLLEDPYGGNITGCFEGAATLDRQAKWTRSYAATAYYVPHKDNPSLTVLTEAIGARVLFGESNDGGEVATGVEFIHDEKMHKAFAKKEVILSAGSLKTPQVLELSGIGRRDILEKIGVPLEVELPGVGENMQDHSVIGITYELQVDPKVAHKTTDLLRDPEYVKEQIRLQELDEDNLYRLGANGCVYTPLQAVSPNGAPGIIQRAAAFVEEKKRSGALPPGLAEQWDSQLRTLKDETLPDIESVVLPGWFSTQSMPETGKQYVSILPVPQHPFSRGSVHAKSSDPLEHPDLDPNTFSVPFDLDIYLEEFKFARRLAGTAPFKSYVVREVDPGAAVQTDEELKEYIRTYHNTCYHACGTASMLPREKNGVVDPKLKVYGTENLRVADISVIPLHIAAHTVTAAYCIGEYSEVLAYSTIHAAHSLSTVADIITGSA</sequence>
<dbReference type="InterPro" id="IPR007867">
    <property type="entry name" value="GMC_OxRtase_C"/>
</dbReference>
<dbReference type="InterPro" id="IPR036188">
    <property type="entry name" value="FAD/NAD-bd_sf"/>
</dbReference>
<dbReference type="EMBL" id="KE504140">
    <property type="protein sequence ID" value="EPT01735.1"/>
    <property type="molecule type" value="Genomic_DNA"/>
</dbReference>
<dbReference type="InterPro" id="IPR000172">
    <property type="entry name" value="GMC_OxRdtase_N"/>
</dbReference>
<evidence type="ECO:0000256" key="1">
    <source>
        <dbReference type="ARBA" id="ARBA00001974"/>
    </source>
</evidence>
<dbReference type="OrthoDB" id="269227at2759"/>
<evidence type="ECO:0000256" key="6">
    <source>
        <dbReference type="ARBA" id="ARBA00023002"/>
    </source>
</evidence>
<reference evidence="11 12" key="1">
    <citation type="journal article" date="2012" name="Science">
        <title>The Paleozoic origin of enzymatic lignin decomposition reconstructed from 31 fungal genomes.</title>
        <authorList>
            <person name="Floudas D."/>
            <person name="Binder M."/>
            <person name="Riley R."/>
            <person name="Barry K."/>
            <person name="Blanchette R.A."/>
            <person name="Henrissat B."/>
            <person name="Martinez A.T."/>
            <person name="Otillar R."/>
            <person name="Spatafora J.W."/>
            <person name="Yadav J.S."/>
            <person name="Aerts A."/>
            <person name="Benoit I."/>
            <person name="Boyd A."/>
            <person name="Carlson A."/>
            <person name="Copeland A."/>
            <person name="Coutinho P.M."/>
            <person name="de Vries R.P."/>
            <person name="Ferreira P."/>
            <person name="Findley K."/>
            <person name="Foster B."/>
            <person name="Gaskell J."/>
            <person name="Glotzer D."/>
            <person name="Gorecki P."/>
            <person name="Heitman J."/>
            <person name="Hesse C."/>
            <person name="Hori C."/>
            <person name="Igarashi K."/>
            <person name="Jurgens J.A."/>
            <person name="Kallen N."/>
            <person name="Kersten P."/>
            <person name="Kohler A."/>
            <person name="Kuees U."/>
            <person name="Kumar T.K.A."/>
            <person name="Kuo A."/>
            <person name="LaButti K."/>
            <person name="Larrondo L.F."/>
            <person name="Lindquist E."/>
            <person name="Ling A."/>
            <person name="Lombard V."/>
            <person name="Lucas S."/>
            <person name="Lundell T."/>
            <person name="Martin R."/>
            <person name="McLaughlin D.J."/>
            <person name="Morgenstern I."/>
            <person name="Morin E."/>
            <person name="Murat C."/>
            <person name="Nagy L.G."/>
            <person name="Nolan M."/>
            <person name="Ohm R.A."/>
            <person name="Patyshakuliyeva A."/>
            <person name="Rokas A."/>
            <person name="Ruiz-Duenas F.J."/>
            <person name="Sabat G."/>
            <person name="Salamov A."/>
            <person name="Samejima M."/>
            <person name="Schmutz J."/>
            <person name="Slot J.C."/>
            <person name="St John F."/>
            <person name="Stenlid J."/>
            <person name="Sun H."/>
            <person name="Sun S."/>
            <person name="Syed K."/>
            <person name="Tsang A."/>
            <person name="Wiebenga A."/>
            <person name="Young D."/>
            <person name="Pisabarro A."/>
            <person name="Eastwood D.C."/>
            <person name="Martin F."/>
            <person name="Cullen D."/>
            <person name="Grigoriev I.V."/>
            <person name="Hibbett D.S."/>
        </authorList>
    </citation>
    <scope>NUCLEOTIDE SEQUENCE</scope>
    <source>
        <strain evidence="12">FP-58527</strain>
    </source>
</reference>
<feature type="domain" description="Glucose-methanol-choline oxidoreductase N-terminal" evidence="9">
    <location>
        <begin position="91"/>
        <end position="114"/>
    </location>
</feature>
<feature type="domain" description="Glucose-methanol-choline oxidoreductase N-terminal" evidence="10">
    <location>
        <begin position="283"/>
        <end position="297"/>
    </location>
</feature>
<dbReference type="Proteomes" id="UP000015241">
    <property type="component" value="Unassembled WGS sequence"/>
</dbReference>
<evidence type="ECO:0000256" key="7">
    <source>
        <dbReference type="PIRSR" id="PIRSR000137-1"/>
    </source>
</evidence>
<evidence type="ECO:0000256" key="8">
    <source>
        <dbReference type="RuleBase" id="RU003968"/>
    </source>
</evidence>
<dbReference type="SUPFAM" id="SSF51905">
    <property type="entry name" value="FAD/NAD(P)-binding domain"/>
    <property type="match status" value="1"/>
</dbReference>
<evidence type="ECO:0000313" key="11">
    <source>
        <dbReference type="EMBL" id="EPT01735.1"/>
    </source>
</evidence>
<dbReference type="STRING" id="743788.S8FU66"/>
<dbReference type="PANTHER" id="PTHR11552">
    <property type="entry name" value="GLUCOSE-METHANOL-CHOLINE GMC OXIDOREDUCTASE"/>
    <property type="match status" value="1"/>
</dbReference>
<evidence type="ECO:0000259" key="9">
    <source>
        <dbReference type="PROSITE" id="PS00623"/>
    </source>
</evidence>
<evidence type="ECO:0000313" key="12">
    <source>
        <dbReference type="Proteomes" id="UP000015241"/>
    </source>
</evidence>
<evidence type="ECO:0000256" key="5">
    <source>
        <dbReference type="ARBA" id="ARBA00022827"/>
    </source>
</evidence>
<protein>
    <recommendedName>
        <fullName evidence="9 10">Glucose-methanol-choline oxidoreductase N-terminal domain-containing protein</fullName>
    </recommendedName>
</protein>
<dbReference type="PIRSF" id="PIRSF000137">
    <property type="entry name" value="Alcohol_oxidase"/>
    <property type="match status" value="1"/>
</dbReference>
<dbReference type="GO" id="GO:0050660">
    <property type="term" value="F:flavin adenine dinucleotide binding"/>
    <property type="evidence" value="ECO:0007669"/>
    <property type="project" value="InterPro"/>
</dbReference>
<dbReference type="Pfam" id="PF05199">
    <property type="entry name" value="GMC_oxred_C"/>
    <property type="match status" value="1"/>
</dbReference>
<evidence type="ECO:0000256" key="4">
    <source>
        <dbReference type="ARBA" id="ARBA00022729"/>
    </source>
</evidence>
<comment type="similarity">
    <text evidence="2 8">Belongs to the GMC oxidoreductase family.</text>
</comment>
<dbReference type="GO" id="GO:0016614">
    <property type="term" value="F:oxidoreductase activity, acting on CH-OH group of donors"/>
    <property type="evidence" value="ECO:0007669"/>
    <property type="project" value="InterPro"/>
</dbReference>
<dbReference type="Gene3D" id="3.50.50.60">
    <property type="entry name" value="FAD/NAD(P)-binding domain"/>
    <property type="match status" value="1"/>
</dbReference>
<dbReference type="Pfam" id="PF00732">
    <property type="entry name" value="GMC_oxred_N"/>
    <property type="match status" value="1"/>
</dbReference>
<dbReference type="PROSITE" id="PS00623">
    <property type="entry name" value="GMC_OXRED_1"/>
    <property type="match status" value="1"/>
</dbReference>
<keyword evidence="4" id="KW-0732">Signal</keyword>
<dbReference type="SUPFAM" id="SSF54373">
    <property type="entry name" value="FAD-linked reductases, C-terminal domain"/>
    <property type="match status" value="1"/>
</dbReference>
<accession>S8FU66</accession>
<feature type="active site" description="Proton donor" evidence="7">
    <location>
        <position position="543"/>
    </location>
</feature>
<keyword evidence="5 8" id="KW-0274">FAD</keyword>
<keyword evidence="3 8" id="KW-0285">Flavoprotein</keyword>
<evidence type="ECO:0000256" key="2">
    <source>
        <dbReference type="ARBA" id="ARBA00010790"/>
    </source>
</evidence>
<dbReference type="Gene3D" id="3.30.560.10">
    <property type="entry name" value="Glucose Oxidase, domain 3"/>
    <property type="match status" value="1"/>
</dbReference>
<keyword evidence="12" id="KW-1185">Reference proteome</keyword>
<keyword evidence="6" id="KW-0560">Oxidoreductase</keyword>